<dbReference type="GO" id="GO:0046872">
    <property type="term" value="F:metal ion binding"/>
    <property type="evidence" value="ECO:0007669"/>
    <property type="project" value="UniProtKB-KW"/>
</dbReference>
<comment type="cofactor">
    <cofactor evidence="1">
        <name>[4Fe-4S] cluster</name>
        <dbReference type="ChEBI" id="CHEBI:49883"/>
    </cofactor>
</comment>
<dbReference type="EMBL" id="JARQAG010000017">
    <property type="protein sequence ID" value="MDT2732432.1"/>
    <property type="molecule type" value="Genomic_DNA"/>
</dbReference>
<evidence type="ECO:0000256" key="4">
    <source>
        <dbReference type="ARBA" id="ARBA00022723"/>
    </source>
</evidence>
<gene>
    <name evidence="7" type="ORF">P7G31_09370</name>
</gene>
<comment type="caution">
    <text evidence="7">The sequence shown here is derived from an EMBL/GenBank/DDBJ whole genome shotgun (WGS) entry which is preliminary data.</text>
</comment>
<dbReference type="OrthoDB" id="9808591at2"/>
<dbReference type="CDD" id="cd01335">
    <property type="entry name" value="Radical_SAM"/>
    <property type="match status" value="1"/>
</dbReference>
<evidence type="ECO:0000256" key="2">
    <source>
        <dbReference type="ARBA" id="ARBA00022485"/>
    </source>
</evidence>
<proteinExistence type="predicted"/>
<organism evidence="7 8">
    <name type="scientific">Streptococcus parauberis</name>
    <dbReference type="NCBI Taxonomy" id="1348"/>
    <lineage>
        <taxon>Bacteria</taxon>
        <taxon>Bacillati</taxon>
        <taxon>Bacillota</taxon>
        <taxon>Bacilli</taxon>
        <taxon>Lactobacillales</taxon>
        <taxon>Streptococcaceae</taxon>
        <taxon>Streptococcus</taxon>
    </lineage>
</organism>
<name>A0A0E2UEA7_9STRE</name>
<dbReference type="Gene3D" id="3.20.20.70">
    <property type="entry name" value="Aldolase class I"/>
    <property type="match status" value="1"/>
</dbReference>
<dbReference type="InterPro" id="IPR007197">
    <property type="entry name" value="rSAM"/>
</dbReference>
<sequence>MIYELEDGVLKQVSENNSFQTVSLTSIYQQKINDKFTLLVNSFKNKVLVVESKSIKDNFMEVDSSFSEWFETPSSNLDHFAPELLYDEEMLAESKKKIQISLAITYSCNLRCSYCFQQKYDGLARKPITLEELEETLAKISLLIQENPELEVSLGLFGGEPLLPKNEPIIDRIFHYCVEHKLKIDITTNGIFLPYFAKKLIIYRKIISVIAITVNTLPETYKEIVKITKVANNTEKLLAITDLLLDYGLVMDVGTNFDKTNLHELVPIFNYFKDKGYFSKWNFHWNIGRVDDRLFDTGYDDYIVSETDILLELLKIRHQVPSNLHAGFIQTCKNLTDKLKLSFNEAQTKGLYNYCWNVSPYDRVFYVDNELNLFRCTVTVGRPQYILGNLRTLDLMTYQHETKTFLDYQDCQDCHLGGFCSGGCKLSADVDFYKQCRWEKSEFEKFVTTILVPEIRDRMEVLNV</sequence>
<keyword evidence="3" id="KW-0949">S-adenosyl-L-methionine</keyword>
<dbReference type="RefSeq" id="WP_004235048.1">
    <property type="nucleotide sequence ID" value="NZ_BAWT01000027.1"/>
</dbReference>
<evidence type="ECO:0000313" key="8">
    <source>
        <dbReference type="Proteomes" id="UP001180515"/>
    </source>
</evidence>
<evidence type="ECO:0000256" key="1">
    <source>
        <dbReference type="ARBA" id="ARBA00001966"/>
    </source>
</evidence>
<dbReference type="Proteomes" id="UP001180515">
    <property type="component" value="Unassembled WGS sequence"/>
</dbReference>
<keyword evidence="2" id="KW-0004">4Fe-4S</keyword>
<dbReference type="PROSITE" id="PS51918">
    <property type="entry name" value="RADICAL_SAM"/>
    <property type="match status" value="1"/>
</dbReference>
<dbReference type="Pfam" id="PF04055">
    <property type="entry name" value="Radical_SAM"/>
    <property type="match status" value="1"/>
</dbReference>
<dbReference type="InterPro" id="IPR023885">
    <property type="entry name" value="4Fe4S-binding_SPASM_dom"/>
</dbReference>
<dbReference type="AlphaFoldDB" id="A0A0E2UEA7"/>
<dbReference type="InterPro" id="IPR013785">
    <property type="entry name" value="Aldolase_TIM"/>
</dbReference>
<evidence type="ECO:0000313" key="7">
    <source>
        <dbReference type="EMBL" id="MDT2732432.1"/>
    </source>
</evidence>
<dbReference type="eggNOG" id="COG0641">
    <property type="taxonomic scope" value="Bacteria"/>
</dbReference>
<evidence type="ECO:0000256" key="3">
    <source>
        <dbReference type="ARBA" id="ARBA00022691"/>
    </source>
</evidence>
<dbReference type="GO" id="GO:0003824">
    <property type="term" value="F:catalytic activity"/>
    <property type="evidence" value="ECO:0007669"/>
    <property type="project" value="InterPro"/>
</dbReference>
<dbReference type="SFLD" id="SFLDS00029">
    <property type="entry name" value="Radical_SAM"/>
    <property type="match status" value="1"/>
</dbReference>
<dbReference type="OMA" id="CIYCYER"/>
<accession>A0A0E2UEA7</accession>
<evidence type="ECO:0000256" key="6">
    <source>
        <dbReference type="ARBA" id="ARBA00023014"/>
    </source>
</evidence>
<reference evidence="7" key="1">
    <citation type="submission" date="2023-03" db="EMBL/GenBank/DDBJ databases">
        <authorList>
            <person name="Shen W."/>
            <person name="Cai J."/>
        </authorList>
    </citation>
    <scope>NUCLEOTIDE SEQUENCE</scope>
    <source>
        <strain evidence="7">P82-2</strain>
    </source>
</reference>
<dbReference type="GO" id="GO:0051539">
    <property type="term" value="F:4 iron, 4 sulfur cluster binding"/>
    <property type="evidence" value="ECO:0007669"/>
    <property type="project" value="UniProtKB-KW"/>
</dbReference>
<dbReference type="SFLD" id="SFLDG01067">
    <property type="entry name" value="SPASM/twitch_domain_containing"/>
    <property type="match status" value="1"/>
</dbReference>
<dbReference type="PROSITE" id="PS01305">
    <property type="entry name" value="MOAA_NIFB_PQQE"/>
    <property type="match status" value="1"/>
</dbReference>
<dbReference type="InterPro" id="IPR000385">
    <property type="entry name" value="MoaA_NifB_PqqE_Fe-S-bd_CS"/>
</dbReference>
<dbReference type="PANTHER" id="PTHR43787">
    <property type="entry name" value="FEMO COFACTOR BIOSYNTHESIS PROTEIN NIFB-RELATED"/>
    <property type="match status" value="1"/>
</dbReference>
<evidence type="ECO:0000256" key="5">
    <source>
        <dbReference type="ARBA" id="ARBA00023004"/>
    </source>
</evidence>
<dbReference type="SUPFAM" id="SSF102114">
    <property type="entry name" value="Radical SAM enzymes"/>
    <property type="match status" value="1"/>
</dbReference>
<protein>
    <submittedName>
        <fullName evidence="7">Radical SAM/SPASM ryptide class RiPP maturase</fullName>
    </submittedName>
</protein>
<keyword evidence="5" id="KW-0408">Iron</keyword>
<keyword evidence="4" id="KW-0479">Metal-binding</keyword>
<dbReference type="InterPro" id="IPR058240">
    <property type="entry name" value="rSAM_sf"/>
</dbReference>
<dbReference type="NCBIfam" id="TIGR04085">
    <property type="entry name" value="rSAM_more_4Fe4S"/>
    <property type="match status" value="1"/>
</dbReference>
<dbReference type="NCBIfam" id="NF040899">
    <property type="entry name" value="ryptide_rSAM"/>
    <property type="match status" value="1"/>
</dbReference>
<keyword evidence="6" id="KW-0411">Iron-sulfur</keyword>